<dbReference type="AlphaFoldDB" id="A0A9K3DLE4"/>
<organism evidence="2 3">
    <name type="scientific">Helianthus annuus</name>
    <name type="common">Common sunflower</name>
    <dbReference type="NCBI Taxonomy" id="4232"/>
    <lineage>
        <taxon>Eukaryota</taxon>
        <taxon>Viridiplantae</taxon>
        <taxon>Streptophyta</taxon>
        <taxon>Embryophyta</taxon>
        <taxon>Tracheophyta</taxon>
        <taxon>Spermatophyta</taxon>
        <taxon>Magnoliopsida</taxon>
        <taxon>eudicotyledons</taxon>
        <taxon>Gunneridae</taxon>
        <taxon>Pentapetalae</taxon>
        <taxon>asterids</taxon>
        <taxon>campanulids</taxon>
        <taxon>Asterales</taxon>
        <taxon>Asteraceae</taxon>
        <taxon>Asteroideae</taxon>
        <taxon>Heliantheae alliance</taxon>
        <taxon>Heliantheae</taxon>
        <taxon>Helianthus</taxon>
    </lineage>
</organism>
<dbReference type="Gramene" id="mRNA:HanXRQr2_Chr17g0818691">
    <property type="protein sequence ID" value="CDS:HanXRQr2_Chr17g0818691.1"/>
    <property type="gene ID" value="HanXRQr2_Chr17g0818691"/>
</dbReference>
<comment type="caution">
    <text evidence="2">The sequence shown here is derived from an EMBL/GenBank/DDBJ whole genome shotgun (WGS) entry which is preliminary data.</text>
</comment>
<evidence type="ECO:0000313" key="2">
    <source>
        <dbReference type="EMBL" id="KAF5756768.1"/>
    </source>
</evidence>
<reference evidence="2" key="1">
    <citation type="journal article" date="2017" name="Nature">
        <title>The sunflower genome provides insights into oil metabolism, flowering and Asterid evolution.</title>
        <authorList>
            <person name="Badouin H."/>
            <person name="Gouzy J."/>
            <person name="Grassa C.J."/>
            <person name="Murat F."/>
            <person name="Staton S.E."/>
            <person name="Cottret L."/>
            <person name="Lelandais-Briere C."/>
            <person name="Owens G.L."/>
            <person name="Carrere S."/>
            <person name="Mayjonade B."/>
            <person name="Legrand L."/>
            <person name="Gill N."/>
            <person name="Kane N.C."/>
            <person name="Bowers J.E."/>
            <person name="Hubner S."/>
            <person name="Bellec A."/>
            <person name="Berard A."/>
            <person name="Berges H."/>
            <person name="Blanchet N."/>
            <person name="Boniface M.C."/>
            <person name="Brunel D."/>
            <person name="Catrice O."/>
            <person name="Chaidir N."/>
            <person name="Claudel C."/>
            <person name="Donnadieu C."/>
            <person name="Faraut T."/>
            <person name="Fievet G."/>
            <person name="Helmstetter N."/>
            <person name="King M."/>
            <person name="Knapp S.J."/>
            <person name="Lai Z."/>
            <person name="Le Paslier M.C."/>
            <person name="Lippi Y."/>
            <person name="Lorenzon L."/>
            <person name="Mandel J.R."/>
            <person name="Marage G."/>
            <person name="Marchand G."/>
            <person name="Marquand E."/>
            <person name="Bret-Mestries E."/>
            <person name="Morien E."/>
            <person name="Nambeesan S."/>
            <person name="Nguyen T."/>
            <person name="Pegot-Espagnet P."/>
            <person name="Pouilly N."/>
            <person name="Raftis F."/>
            <person name="Sallet E."/>
            <person name="Schiex T."/>
            <person name="Thomas J."/>
            <person name="Vandecasteele C."/>
            <person name="Vares D."/>
            <person name="Vear F."/>
            <person name="Vautrin S."/>
            <person name="Crespi M."/>
            <person name="Mangin B."/>
            <person name="Burke J.M."/>
            <person name="Salse J."/>
            <person name="Munos S."/>
            <person name="Vincourt P."/>
            <person name="Rieseberg L.H."/>
            <person name="Langlade N.B."/>
        </authorList>
    </citation>
    <scope>NUCLEOTIDE SEQUENCE</scope>
    <source>
        <tissue evidence="2">Leaves</tissue>
    </source>
</reference>
<evidence type="ECO:0000256" key="1">
    <source>
        <dbReference type="SAM" id="SignalP"/>
    </source>
</evidence>
<keyword evidence="3" id="KW-1185">Reference proteome</keyword>
<protein>
    <submittedName>
        <fullName evidence="2">Uncharacterized protein</fullName>
    </submittedName>
</protein>
<gene>
    <name evidence="2" type="ORF">HanXRQr2_Chr17g0818691</name>
</gene>
<proteinExistence type="predicted"/>
<dbReference type="EMBL" id="MNCJ02000332">
    <property type="protein sequence ID" value="KAF5756768.1"/>
    <property type="molecule type" value="Genomic_DNA"/>
</dbReference>
<name>A0A9K3DLE4_HELAN</name>
<reference evidence="2" key="2">
    <citation type="submission" date="2020-06" db="EMBL/GenBank/DDBJ databases">
        <title>Helianthus annuus Genome sequencing and assembly Release 2.</title>
        <authorList>
            <person name="Gouzy J."/>
            <person name="Langlade N."/>
            <person name="Munos S."/>
        </authorList>
    </citation>
    <scope>NUCLEOTIDE SEQUENCE</scope>
    <source>
        <tissue evidence="2">Leaves</tissue>
    </source>
</reference>
<feature type="signal peptide" evidence="1">
    <location>
        <begin position="1"/>
        <end position="30"/>
    </location>
</feature>
<keyword evidence="1" id="KW-0732">Signal</keyword>
<evidence type="ECO:0000313" key="3">
    <source>
        <dbReference type="Proteomes" id="UP000215914"/>
    </source>
</evidence>
<sequence length="125" mass="14037">MNDQVFNTLSKTTISLSLLLLLQAVSGSAAASPPRIISFQKGFTQLFGGDTNLLRSDDDNTVHLHLNQYTGISPPPPFCIHVLKYVGEQRAPHNTLISHIHIQNIMYKCIMWFTELCNIFLLVIK</sequence>
<accession>A0A9K3DLE4</accession>
<feature type="chain" id="PRO_5039933176" evidence="1">
    <location>
        <begin position="31"/>
        <end position="125"/>
    </location>
</feature>
<dbReference type="Proteomes" id="UP000215914">
    <property type="component" value="Unassembled WGS sequence"/>
</dbReference>